<feature type="domain" description="HTH tetR-type" evidence="3">
    <location>
        <begin position="7"/>
        <end position="67"/>
    </location>
</feature>
<dbReference type="Proteomes" id="UP000017747">
    <property type="component" value="Unassembled WGS sequence"/>
</dbReference>
<evidence type="ECO:0000259" key="3">
    <source>
        <dbReference type="PROSITE" id="PS50977"/>
    </source>
</evidence>
<evidence type="ECO:0000313" key="5">
    <source>
        <dbReference type="Proteomes" id="UP000017747"/>
    </source>
</evidence>
<dbReference type="EMBL" id="AXUN02000190">
    <property type="protein sequence ID" value="ETA80070.1"/>
    <property type="molecule type" value="Genomic_DNA"/>
</dbReference>
<dbReference type="InterPro" id="IPR009057">
    <property type="entry name" value="Homeodomain-like_sf"/>
</dbReference>
<reference evidence="4 5" key="1">
    <citation type="journal article" date="2014" name="Genome Announc.">
        <title>Genome Sequence of Youngiibacter fragilis, the Type Strain of the Genus Youngiibacter.</title>
        <authorList>
            <person name="Wawrik C.B."/>
            <person name="Callaghan A.V."/>
            <person name="Stamps B.W."/>
            <person name="Wawrik B."/>
        </authorList>
    </citation>
    <scope>NUCLEOTIDE SEQUENCE [LARGE SCALE GENOMIC DNA]</scope>
    <source>
        <strain evidence="4 5">232.1</strain>
    </source>
</reference>
<name>V7I1E6_9CLOT</name>
<proteinExistence type="predicted"/>
<comment type="caution">
    <text evidence="4">The sequence shown here is derived from an EMBL/GenBank/DDBJ whole genome shotgun (WGS) entry which is preliminary data.</text>
</comment>
<keyword evidence="1 2" id="KW-0238">DNA-binding</keyword>
<dbReference type="InterPro" id="IPR001647">
    <property type="entry name" value="HTH_TetR"/>
</dbReference>
<protein>
    <recommendedName>
        <fullName evidence="3">HTH tetR-type domain-containing protein</fullName>
    </recommendedName>
</protein>
<dbReference type="GO" id="GO:0003677">
    <property type="term" value="F:DNA binding"/>
    <property type="evidence" value="ECO:0007669"/>
    <property type="project" value="UniProtKB-UniRule"/>
</dbReference>
<evidence type="ECO:0000256" key="1">
    <source>
        <dbReference type="ARBA" id="ARBA00023125"/>
    </source>
</evidence>
<dbReference type="Pfam" id="PF00440">
    <property type="entry name" value="TetR_N"/>
    <property type="match status" value="1"/>
</dbReference>
<dbReference type="PROSITE" id="PS50977">
    <property type="entry name" value="HTH_TETR_2"/>
    <property type="match status" value="1"/>
</dbReference>
<dbReference type="SUPFAM" id="SSF46689">
    <property type="entry name" value="Homeodomain-like"/>
    <property type="match status" value="1"/>
</dbReference>
<dbReference type="InterPro" id="IPR050624">
    <property type="entry name" value="HTH-type_Tx_Regulator"/>
</dbReference>
<dbReference type="RefSeq" id="WP_023385251.1">
    <property type="nucleotide sequence ID" value="NZ_AXUN02000190.1"/>
</dbReference>
<dbReference type="Gene3D" id="1.10.357.10">
    <property type="entry name" value="Tetracycline Repressor, domain 2"/>
    <property type="match status" value="1"/>
</dbReference>
<dbReference type="AlphaFoldDB" id="V7I1E6"/>
<gene>
    <name evidence="4" type="ORF">T472_0213650</name>
</gene>
<evidence type="ECO:0000256" key="2">
    <source>
        <dbReference type="PROSITE-ProRule" id="PRU00335"/>
    </source>
</evidence>
<dbReference type="OrthoDB" id="494991at2"/>
<dbReference type="STRING" id="994573.T472_0213650"/>
<keyword evidence="5" id="KW-1185">Reference proteome</keyword>
<sequence>MSNTESMSKRFEILDCAIELFRKEGYSNVTINQICAAANVSKTTFYYYYKSKDSLIADFYSKTNYNVKEQLLSILSADNELDQLWNICDMYIQPISDAGPEIVRELYINNMKKDVLAIAPRDIYMKDVMITLMKRAKSSGKIQNPASAEELYETLVYLIDGVAFIWATKNGGFDILAESRKVFDTLLVTQIE</sequence>
<dbReference type="InterPro" id="IPR036271">
    <property type="entry name" value="Tet_transcr_reg_TetR-rel_C_sf"/>
</dbReference>
<organism evidence="4 5">
    <name type="scientific">Youngiibacter fragilis 232.1</name>
    <dbReference type="NCBI Taxonomy" id="994573"/>
    <lineage>
        <taxon>Bacteria</taxon>
        <taxon>Bacillati</taxon>
        <taxon>Bacillota</taxon>
        <taxon>Clostridia</taxon>
        <taxon>Eubacteriales</taxon>
        <taxon>Clostridiaceae</taxon>
        <taxon>Youngiibacter</taxon>
    </lineage>
</organism>
<dbReference type="SUPFAM" id="SSF48498">
    <property type="entry name" value="Tetracyclin repressor-like, C-terminal domain"/>
    <property type="match status" value="1"/>
</dbReference>
<dbReference type="PANTHER" id="PTHR43479:SF11">
    <property type="entry name" value="ACREF_ENVCD OPERON REPRESSOR-RELATED"/>
    <property type="match status" value="1"/>
</dbReference>
<accession>V7I1E6</accession>
<evidence type="ECO:0000313" key="4">
    <source>
        <dbReference type="EMBL" id="ETA80070.1"/>
    </source>
</evidence>
<dbReference type="PANTHER" id="PTHR43479">
    <property type="entry name" value="ACREF/ENVCD OPERON REPRESSOR-RELATED"/>
    <property type="match status" value="1"/>
</dbReference>
<feature type="DNA-binding region" description="H-T-H motif" evidence="2">
    <location>
        <begin position="30"/>
        <end position="49"/>
    </location>
</feature>
<dbReference type="PRINTS" id="PR00455">
    <property type="entry name" value="HTHTETR"/>
</dbReference>
<dbReference type="eggNOG" id="COG1309">
    <property type="taxonomic scope" value="Bacteria"/>
</dbReference>